<gene>
    <name evidence="1" type="ORF">RJ641_026526</name>
</gene>
<organism evidence="1 2">
    <name type="scientific">Dillenia turbinata</name>
    <dbReference type="NCBI Taxonomy" id="194707"/>
    <lineage>
        <taxon>Eukaryota</taxon>
        <taxon>Viridiplantae</taxon>
        <taxon>Streptophyta</taxon>
        <taxon>Embryophyta</taxon>
        <taxon>Tracheophyta</taxon>
        <taxon>Spermatophyta</taxon>
        <taxon>Magnoliopsida</taxon>
        <taxon>eudicotyledons</taxon>
        <taxon>Gunneridae</taxon>
        <taxon>Pentapetalae</taxon>
        <taxon>Dilleniales</taxon>
        <taxon>Dilleniaceae</taxon>
        <taxon>Dillenia</taxon>
    </lineage>
</organism>
<protein>
    <submittedName>
        <fullName evidence="1">Uncharacterized protein</fullName>
    </submittedName>
</protein>
<name>A0AAN8W939_9MAGN</name>
<evidence type="ECO:0000313" key="1">
    <source>
        <dbReference type="EMBL" id="KAK6945424.1"/>
    </source>
</evidence>
<sequence>MGYSVVEMSDVDVMPLYLEPCVGFYVLVSLKEFESENGAKIADCILEQGLNLMLSLRGERIDKSLLDLLNKLVLTHRMDLSLDEDTYKEALKLSQGSKHLLLANMSSIRSGVPEEPESIVDFFKELPQFLVRAASVLSNVHGADWEKRLEV</sequence>
<dbReference type="AlphaFoldDB" id="A0AAN8W939"/>
<keyword evidence="2" id="KW-1185">Reference proteome</keyword>
<accession>A0AAN8W939</accession>
<dbReference type="Proteomes" id="UP001370490">
    <property type="component" value="Unassembled WGS sequence"/>
</dbReference>
<reference evidence="1 2" key="1">
    <citation type="submission" date="2023-12" db="EMBL/GenBank/DDBJ databases">
        <title>A high-quality genome assembly for Dillenia turbinata (Dilleniales).</title>
        <authorList>
            <person name="Chanderbali A."/>
        </authorList>
    </citation>
    <scope>NUCLEOTIDE SEQUENCE [LARGE SCALE GENOMIC DNA]</scope>
    <source>
        <strain evidence="1">LSX21</strain>
        <tissue evidence="1">Leaf</tissue>
    </source>
</reference>
<evidence type="ECO:0000313" key="2">
    <source>
        <dbReference type="Proteomes" id="UP001370490"/>
    </source>
</evidence>
<comment type="caution">
    <text evidence="1">The sequence shown here is derived from an EMBL/GenBank/DDBJ whole genome shotgun (WGS) entry which is preliminary data.</text>
</comment>
<dbReference type="EMBL" id="JBAMMX010000003">
    <property type="protein sequence ID" value="KAK6945424.1"/>
    <property type="molecule type" value="Genomic_DNA"/>
</dbReference>
<proteinExistence type="predicted"/>